<evidence type="ECO:0000256" key="3">
    <source>
        <dbReference type="ARBA" id="ARBA00038502"/>
    </source>
</evidence>
<dbReference type="Gene3D" id="3.40.630.30">
    <property type="match status" value="1"/>
</dbReference>
<reference evidence="5 6" key="1">
    <citation type="submission" date="2021-03" db="EMBL/GenBank/DDBJ databases">
        <title>Antimicrobial resistance genes in bacteria isolated from Japanese honey, and their potential for conferring macrolide and lincosamide resistance in the American foulbrood pathogen Paenibacillus larvae.</title>
        <authorList>
            <person name="Okamoto M."/>
            <person name="Kumagai M."/>
            <person name="Kanamori H."/>
            <person name="Takamatsu D."/>
        </authorList>
    </citation>
    <scope>NUCLEOTIDE SEQUENCE [LARGE SCALE GENOMIC DNA]</scope>
    <source>
        <strain evidence="5 6">J8TS2</strain>
    </source>
</reference>
<dbReference type="PANTHER" id="PTHR43792">
    <property type="entry name" value="GNAT FAMILY, PUTATIVE (AFU_ORTHOLOGUE AFUA_3G00765)-RELATED-RELATED"/>
    <property type="match status" value="1"/>
</dbReference>
<feature type="domain" description="N-acetyltransferase" evidence="4">
    <location>
        <begin position="15"/>
        <end position="176"/>
    </location>
</feature>
<dbReference type="Proteomes" id="UP000679950">
    <property type="component" value="Unassembled WGS sequence"/>
</dbReference>
<dbReference type="EMBL" id="BORB01000016">
    <property type="protein sequence ID" value="GIN57922.1"/>
    <property type="molecule type" value="Genomic_DNA"/>
</dbReference>
<gene>
    <name evidence="5" type="ORF">J8TS2_22410</name>
</gene>
<evidence type="ECO:0000313" key="5">
    <source>
        <dbReference type="EMBL" id="GIN57922.1"/>
    </source>
</evidence>
<evidence type="ECO:0000256" key="1">
    <source>
        <dbReference type="ARBA" id="ARBA00022679"/>
    </source>
</evidence>
<sequence length="189" mass="22052">MKYNRIKKTILTDRLNLRIFEKSDAETVQALCNNFNIYKSTLYLPYPYSLNDALVWIENHQKNFDEDRSYEFAITDRISGNLYGAISLSNNQKFNNGEIAYWIGEEYWGKGYGTEAAKAIIDFAFKEKELHKVFARYFKSNPASGRIMQKVGMVQEGLLKDQVVKDGKYEDLIYFGIINPYDIRETNTM</sequence>
<dbReference type="InterPro" id="IPR051531">
    <property type="entry name" value="N-acetyltransferase"/>
</dbReference>
<dbReference type="PANTHER" id="PTHR43792:SF8">
    <property type="entry name" value="[RIBOSOMAL PROTEIN US5]-ALANINE N-ACETYLTRANSFERASE"/>
    <property type="match status" value="1"/>
</dbReference>
<dbReference type="PROSITE" id="PS51186">
    <property type="entry name" value="GNAT"/>
    <property type="match status" value="1"/>
</dbReference>
<dbReference type="InterPro" id="IPR000182">
    <property type="entry name" value="GNAT_dom"/>
</dbReference>
<dbReference type="RefSeq" id="WP_158321897.1">
    <property type="nucleotide sequence ID" value="NZ_BORB01000016.1"/>
</dbReference>
<comment type="caution">
    <text evidence="5">The sequence shown here is derived from an EMBL/GenBank/DDBJ whole genome shotgun (WGS) entry which is preliminary data.</text>
</comment>
<keyword evidence="1" id="KW-0808">Transferase</keyword>
<evidence type="ECO:0000256" key="2">
    <source>
        <dbReference type="ARBA" id="ARBA00023315"/>
    </source>
</evidence>
<name>A0ABQ4KJ46_9BACI</name>
<comment type="similarity">
    <text evidence="3">Belongs to the acetyltransferase family. RimJ subfamily.</text>
</comment>
<keyword evidence="6" id="KW-1185">Reference proteome</keyword>
<dbReference type="InterPro" id="IPR016181">
    <property type="entry name" value="Acyl_CoA_acyltransferase"/>
</dbReference>
<protein>
    <submittedName>
        <fullName evidence="5">N-acetyltransferase</fullName>
    </submittedName>
</protein>
<keyword evidence="2" id="KW-0012">Acyltransferase</keyword>
<organism evidence="5 6">
    <name type="scientific">Lederbergia ruris</name>
    <dbReference type="NCBI Taxonomy" id="217495"/>
    <lineage>
        <taxon>Bacteria</taxon>
        <taxon>Bacillati</taxon>
        <taxon>Bacillota</taxon>
        <taxon>Bacilli</taxon>
        <taxon>Bacillales</taxon>
        <taxon>Bacillaceae</taxon>
        <taxon>Lederbergia</taxon>
    </lineage>
</organism>
<dbReference type="Pfam" id="PF13302">
    <property type="entry name" value="Acetyltransf_3"/>
    <property type="match status" value="1"/>
</dbReference>
<accession>A0ABQ4KJ46</accession>
<proteinExistence type="inferred from homology"/>
<evidence type="ECO:0000313" key="6">
    <source>
        <dbReference type="Proteomes" id="UP000679950"/>
    </source>
</evidence>
<evidence type="ECO:0000259" key="4">
    <source>
        <dbReference type="PROSITE" id="PS51186"/>
    </source>
</evidence>
<dbReference type="SUPFAM" id="SSF55729">
    <property type="entry name" value="Acyl-CoA N-acyltransferases (Nat)"/>
    <property type="match status" value="1"/>
</dbReference>